<name>A0A1M4PL85_9FIRM</name>
<dbReference type="Pfam" id="PF06580">
    <property type="entry name" value="His_kinase"/>
    <property type="match status" value="1"/>
</dbReference>
<keyword evidence="5" id="KW-1133">Transmembrane helix</keyword>
<dbReference type="Gene3D" id="3.30.565.10">
    <property type="entry name" value="Histidine kinase-like ATPase, C-terminal domain"/>
    <property type="match status" value="1"/>
</dbReference>
<keyword evidence="5" id="KW-0812">Transmembrane</keyword>
<dbReference type="InterPro" id="IPR036890">
    <property type="entry name" value="HATPase_C_sf"/>
</dbReference>
<comment type="subcellular location">
    <subcellularLocation>
        <location evidence="1">Membrane</location>
    </subcellularLocation>
</comment>
<dbReference type="GO" id="GO:0016020">
    <property type="term" value="C:membrane"/>
    <property type="evidence" value="ECO:0007669"/>
    <property type="project" value="UniProtKB-SubCell"/>
</dbReference>
<gene>
    <name evidence="7" type="ORF">CUESP1_0814</name>
</gene>
<keyword evidence="3" id="KW-0808">Transferase</keyword>
<dbReference type="Gene3D" id="3.30.450.20">
    <property type="entry name" value="PAS domain"/>
    <property type="match status" value="1"/>
</dbReference>
<protein>
    <submittedName>
        <fullName evidence="7">HAMP domain protein</fullName>
    </submittedName>
</protein>
<keyword evidence="4" id="KW-0418">Kinase</keyword>
<dbReference type="EMBL" id="LT669839">
    <property type="protein sequence ID" value="SHD76194.1"/>
    <property type="molecule type" value="Genomic_DNA"/>
</dbReference>
<dbReference type="RefSeq" id="WP_025640540.1">
    <property type="nucleotide sequence ID" value="NZ_LT669839.1"/>
</dbReference>
<dbReference type="SMART" id="SM00304">
    <property type="entry name" value="HAMP"/>
    <property type="match status" value="1"/>
</dbReference>
<dbReference type="InterPro" id="IPR050640">
    <property type="entry name" value="Bact_2-comp_sensor_kinase"/>
</dbReference>
<feature type="transmembrane region" description="Helical" evidence="5">
    <location>
        <begin position="298"/>
        <end position="317"/>
    </location>
</feature>
<feature type="transmembrane region" description="Helical" evidence="5">
    <location>
        <begin position="14"/>
        <end position="34"/>
    </location>
</feature>
<reference evidence="7 8" key="1">
    <citation type="submission" date="2016-11" db="EMBL/GenBank/DDBJ databases">
        <authorList>
            <person name="Manzoor S."/>
        </authorList>
    </citation>
    <scope>NUCLEOTIDE SEQUENCE [LARGE SCALE GENOMIC DNA]</scope>
    <source>
        <strain evidence="7">Clostridium ultunense strain Esp</strain>
    </source>
</reference>
<dbReference type="Proteomes" id="UP000245423">
    <property type="component" value="Chromosome 1"/>
</dbReference>
<dbReference type="InterPro" id="IPR003594">
    <property type="entry name" value="HATPase_dom"/>
</dbReference>
<dbReference type="OrthoDB" id="9809348at2"/>
<evidence type="ECO:0000313" key="7">
    <source>
        <dbReference type="EMBL" id="SHD76194.1"/>
    </source>
</evidence>
<dbReference type="CDD" id="cd06225">
    <property type="entry name" value="HAMP"/>
    <property type="match status" value="1"/>
</dbReference>
<evidence type="ECO:0000256" key="5">
    <source>
        <dbReference type="SAM" id="Phobius"/>
    </source>
</evidence>
<dbReference type="PANTHER" id="PTHR34220:SF7">
    <property type="entry name" value="SENSOR HISTIDINE KINASE YPDA"/>
    <property type="match status" value="1"/>
</dbReference>
<dbReference type="PROSITE" id="PS50885">
    <property type="entry name" value="HAMP"/>
    <property type="match status" value="1"/>
</dbReference>
<keyword evidence="2" id="KW-0597">Phosphoprotein</keyword>
<dbReference type="Pfam" id="PF00672">
    <property type="entry name" value="HAMP"/>
    <property type="match status" value="1"/>
</dbReference>
<dbReference type="GO" id="GO:0000155">
    <property type="term" value="F:phosphorelay sensor kinase activity"/>
    <property type="evidence" value="ECO:0007669"/>
    <property type="project" value="InterPro"/>
</dbReference>
<dbReference type="SMART" id="SM00387">
    <property type="entry name" value="HATPase_c"/>
    <property type="match status" value="1"/>
</dbReference>
<evidence type="ECO:0000259" key="6">
    <source>
        <dbReference type="PROSITE" id="PS50885"/>
    </source>
</evidence>
<feature type="domain" description="HAMP" evidence="6">
    <location>
        <begin position="318"/>
        <end position="370"/>
    </location>
</feature>
<dbReference type="SUPFAM" id="SSF55874">
    <property type="entry name" value="ATPase domain of HSP90 chaperone/DNA topoisomerase II/histidine kinase"/>
    <property type="match status" value="1"/>
</dbReference>
<evidence type="ECO:0000256" key="1">
    <source>
        <dbReference type="ARBA" id="ARBA00004370"/>
    </source>
</evidence>
<organism evidence="7 8">
    <name type="scientific">[Clostridium] ultunense Esp</name>
    <dbReference type="NCBI Taxonomy" id="1288971"/>
    <lineage>
        <taxon>Bacteria</taxon>
        <taxon>Bacillati</taxon>
        <taxon>Bacillota</taxon>
        <taxon>Tissierellia</taxon>
        <taxon>Tissierellales</taxon>
        <taxon>Tepidimicrobiaceae</taxon>
        <taxon>Schnuerera</taxon>
    </lineage>
</organism>
<evidence type="ECO:0000256" key="4">
    <source>
        <dbReference type="ARBA" id="ARBA00022777"/>
    </source>
</evidence>
<dbReference type="InterPro" id="IPR010559">
    <property type="entry name" value="Sig_transdc_His_kin_internal"/>
</dbReference>
<evidence type="ECO:0000256" key="2">
    <source>
        <dbReference type="ARBA" id="ARBA00022553"/>
    </source>
</evidence>
<dbReference type="Gene3D" id="6.10.340.10">
    <property type="match status" value="1"/>
</dbReference>
<dbReference type="AlphaFoldDB" id="A0A1M4PL85"/>
<keyword evidence="8" id="KW-1185">Reference proteome</keyword>
<proteinExistence type="predicted"/>
<dbReference type="PANTHER" id="PTHR34220">
    <property type="entry name" value="SENSOR HISTIDINE KINASE YPDA"/>
    <property type="match status" value="1"/>
</dbReference>
<evidence type="ECO:0000313" key="8">
    <source>
        <dbReference type="Proteomes" id="UP000245423"/>
    </source>
</evidence>
<dbReference type="InterPro" id="IPR003660">
    <property type="entry name" value="HAMP_dom"/>
</dbReference>
<sequence length="592" mass="68450">MMFYKKRISIRRRLVYIFISTIVIPLIIFGFLLFKSQNKMIEEKTIDSVNREITQISDLMSNDFLNAKSITNLFYLDQELNNLLKSYNIGKIKDLEEYNIDKLMSRYNAGLNRINFQSIVITNDGKIYGNAMFKDDKKRLHLDSAIWYENLEKNPSNIYWIQDDTLDSLFTAPGYPYVYIVRKLHDRSSWNPIGTLVLGISENEIRKMYSGYVSETSSVFIIDEDNNIISSVDNLNLAIEPAITKDYLHQHSGSFKHNIGGQNLLVNYYTINATRWKVFSFSDLNFLLSAFDSINNRFISLIILYLIVAILIALISLRKFTQSINLLYHNMEKVKGGDLNVNVPVISNDEIGDLSQQFNLMIKNIKQLMNTLVNEQKAKREAELLALQTQINPHFLYNTFASIRYLIYTENKEDADAIILSFIRLMKNILSDTKEFITIEKEITLLKDYIYIQKLALSNEVEVNINIEEKIKDTKMIKLLLQPIVENAFLHGLKPKKAKGHLVINGYEVDGIIIFEIIDNGVGFNVENLHDIKDKNSTRIGLKNINDRIILTYGKEYGVNIDSSPQKGTTVVLRFPKLNTKEEYKAYEYINS</sequence>
<dbReference type="Pfam" id="PF02518">
    <property type="entry name" value="HATPase_c"/>
    <property type="match status" value="1"/>
</dbReference>
<keyword evidence="5" id="KW-0472">Membrane</keyword>
<dbReference type="SUPFAM" id="SSF158472">
    <property type="entry name" value="HAMP domain-like"/>
    <property type="match status" value="1"/>
</dbReference>
<accession>A0A1M4PL85</accession>
<evidence type="ECO:0000256" key="3">
    <source>
        <dbReference type="ARBA" id="ARBA00022679"/>
    </source>
</evidence>